<evidence type="ECO:0000259" key="2">
    <source>
        <dbReference type="Pfam" id="PF13490"/>
    </source>
</evidence>
<dbReference type="Pfam" id="PF12973">
    <property type="entry name" value="Cupin_7"/>
    <property type="match status" value="1"/>
</dbReference>
<proteinExistence type="predicted"/>
<feature type="domain" description="ChrR-like cupin" evidence="1">
    <location>
        <begin position="111"/>
        <end position="198"/>
    </location>
</feature>
<dbReference type="InterPro" id="IPR041916">
    <property type="entry name" value="Anti_sigma_zinc_sf"/>
</dbReference>
<dbReference type="InterPro" id="IPR014710">
    <property type="entry name" value="RmlC-like_jellyroll"/>
</dbReference>
<dbReference type="InterPro" id="IPR012807">
    <property type="entry name" value="Anti-sigma_ChrR"/>
</dbReference>
<dbReference type="InterPro" id="IPR025979">
    <property type="entry name" value="ChrR-like_cupin_dom"/>
</dbReference>
<sequence length="220" mass="23143">MTIHHHPQDDLLLAFAAGTLAPALRLVVAAHIEGCAACRHLAGRFEAVGGILLEDGAPAAMAADARDRALATLGAAAAPRAAASRPRHPGPGFLPPGIAMPAALRDETVGPWRWVAPGIRISRIEGLWRAPVRGFLLKAAPGVAVPMHGHRGVELTQMLAGTLIDGDERYGTGDCAQAMPDDEHQPQADPEAGCICLIAIDGRTSPTHWSGRLIQRFIDI</sequence>
<dbReference type="NCBIfam" id="TIGR02451">
    <property type="entry name" value="anti_sig_ChrR"/>
    <property type="match status" value="1"/>
</dbReference>
<dbReference type="InterPro" id="IPR027383">
    <property type="entry name" value="Znf_put"/>
</dbReference>
<gene>
    <name evidence="3" type="ORF">J3R73_005599</name>
</gene>
<dbReference type="InterPro" id="IPR011051">
    <property type="entry name" value="RmlC_Cupin_sf"/>
</dbReference>
<dbReference type="Gene3D" id="2.60.120.10">
    <property type="entry name" value="Jelly Rolls"/>
    <property type="match status" value="1"/>
</dbReference>
<dbReference type="Gene3D" id="1.10.10.1320">
    <property type="entry name" value="Anti-sigma factor, zinc-finger domain"/>
    <property type="match status" value="1"/>
</dbReference>
<keyword evidence="4" id="KW-1185">Reference proteome</keyword>
<protein>
    <submittedName>
        <fullName evidence="3">Transcriptional regulator</fullName>
    </submittedName>
</protein>
<dbReference type="EMBL" id="JAUSVK010000001">
    <property type="protein sequence ID" value="MDQ0395807.1"/>
    <property type="molecule type" value="Genomic_DNA"/>
</dbReference>
<dbReference type="Proteomes" id="UP001237448">
    <property type="component" value="Unassembled WGS sequence"/>
</dbReference>
<dbReference type="CDD" id="cd20301">
    <property type="entry name" value="cupin_ChrR"/>
    <property type="match status" value="1"/>
</dbReference>
<feature type="domain" description="Putative zinc-finger" evidence="2">
    <location>
        <begin position="10"/>
        <end position="39"/>
    </location>
</feature>
<evidence type="ECO:0000313" key="4">
    <source>
        <dbReference type="Proteomes" id="UP001237448"/>
    </source>
</evidence>
<dbReference type="RefSeq" id="WP_307435068.1">
    <property type="nucleotide sequence ID" value="NZ_JAUSVK010000001.1"/>
</dbReference>
<dbReference type="SUPFAM" id="SSF51182">
    <property type="entry name" value="RmlC-like cupins"/>
    <property type="match status" value="1"/>
</dbReference>
<evidence type="ECO:0000259" key="1">
    <source>
        <dbReference type="Pfam" id="PF12973"/>
    </source>
</evidence>
<evidence type="ECO:0000313" key="3">
    <source>
        <dbReference type="EMBL" id="MDQ0395807.1"/>
    </source>
</evidence>
<reference evidence="3 4" key="1">
    <citation type="submission" date="2023-07" db="EMBL/GenBank/DDBJ databases">
        <title>Genomic Encyclopedia of Type Strains, Phase IV (KMG-IV): sequencing the most valuable type-strain genomes for metagenomic binning, comparative biology and taxonomic classification.</title>
        <authorList>
            <person name="Goeker M."/>
        </authorList>
    </citation>
    <scope>NUCLEOTIDE SEQUENCE [LARGE SCALE GENOMIC DNA]</scope>
    <source>
        <strain evidence="3 4">DSM 5896</strain>
    </source>
</reference>
<organism evidence="3 4">
    <name type="scientific">Labrys monachus</name>
    <dbReference type="NCBI Taxonomy" id="217067"/>
    <lineage>
        <taxon>Bacteria</taxon>
        <taxon>Pseudomonadati</taxon>
        <taxon>Pseudomonadota</taxon>
        <taxon>Alphaproteobacteria</taxon>
        <taxon>Hyphomicrobiales</taxon>
        <taxon>Xanthobacteraceae</taxon>
        <taxon>Labrys</taxon>
    </lineage>
</organism>
<dbReference type="Pfam" id="PF13490">
    <property type="entry name" value="zf-HC2"/>
    <property type="match status" value="1"/>
</dbReference>
<name>A0ABU0FN71_9HYPH</name>
<accession>A0ABU0FN71</accession>
<comment type="caution">
    <text evidence="3">The sequence shown here is derived from an EMBL/GenBank/DDBJ whole genome shotgun (WGS) entry which is preliminary data.</text>
</comment>